<comment type="similarity">
    <text evidence="1 5">Belongs to the peptidase S8 family.</text>
</comment>
<name>A0ABS4TV85_9PSEU</name>
<reference evidence="8 9" key="1">
    <citation type="submission" date="2021-03" db="EMBL/GenBank/DDBJ databases">
        <title>Sequencing the genomes of 1000 actinobacteria strains.</title>
        <authorList>
            <person name="Klenk H.-P."/>
        </authorList>
    </citation>
    <scope>NUCLEOTIDE SEQUENCE [LARGE SCALE GENOMIC DNA]</scope>
    <source>
        <strain evidence="8 9">DSM 46670</strain>
    </source>
</reference>
<dbReference type="RefSeq" id="WP_209644929.1">
    <property type="nucleotide sequence ID" value="NZ_JAGINW010000001.1"/>
</dbReference>
<dbReference type="InterPro" id="IPR015500">
    <property type="entry name" value="Peptidase_S8_subtilisin-rel"/>
</dbReference>
<feature type="active site" description="Charge relay system" evidence="5">
    <location>
        <position position="222"/>
    </location>
</feature>
<dbReference type="Gene3D" id="3.40.50.200">
    <property type="entry name" value="Peptidase S8/S53 domain"/>
    <property type="match status" value="1"/>
</dbReference>
<dbReference type="InterPro" id="IPR022398">
    <property type="entry name" value="Peptidase_S8_His-AS"/>
</dbReference>
<dbReference type="PROSITE" id="PS00137">
    <property type="entry name" value="SUBTILASE_HIS"/>
    <property type="match status" value="1"/>
</dbReference>
<evidence type="ECO:0000256" key="3">
    <source>
        <dbReference type="ARBA" id="ARBA00022801"/>
    </source>
</evidence>
<dbReference type="GO" id="GO:0006508">
    <property type="term" value="P:proteolysis"/>
    <property type="evidence" value="ECO:0007669"/>
    <property type="project" value="UniProtKB-KW"/>
</dbReference>
<dbReference type="PROSITE" id="PS00138">
    <property type="entry name" value="SUBTILASE_SER"/>
    <property type="match status" value="1"/>
</dbReference>
<feature type="domain" description="Peptidase S8/S53" evidence="7">
    <location>
        <begin position="213"/>
        <end position="486"/>
    </location>
</feature>
<dbReference type="Proteomes" id="UP001519332">
    <property type="component" value="Unassembled WGS sequence"/>
</dbReference>
<dbReference type="Pfam" id="PF00082">
    <property type="entry name" value="Peptidase_S8"/>
    <property type="match status" value="1"/>
</dbReference>
<evidence type="ECO:0000313" key="9">
    <source>
        <dbReference type="Proteomes" id="UP001519332"/>
    </source>
</evidence>
<dbReference type="PRINTS" id="PR00723">
    <property type="entry name" value="SUBTILISIN"/>
</dbReference>
<keyword evidence="4 5" id="KW-0720">Serine protease</keyword>
<evidence type="ECO:0000256" key="6">
    <source>
        <dbReference type="SAM" id="SignalP"/>
    </source>
</evidence>
<keyword evidence="6" id="KW-0732">Signal</keyword>
<gene>
    <name evidence="8" type="ORF">JOF56_008221</name>
</gene>
<evidence type="ECO:0000259" key="7">
    <source>
        <dbReference type="Pfam" id="PF00082"/>
    </source>
</evidence>
<dbReference type="InterPro" id="IPR023828">
    <property type="entry name" value="Peptidase_S8_Ser-AS"/>
</dbReference>
<dbReference type="PANTHER" id="PTHR43806">
    <property type="entry name" value="PEPTIDASE S8"/>
    <property type="match status" value="1"/>
</dbReference>
<feature type="active site" description="Charge relay system" evidence="5">
    <location>
        <position position="439"/>
    </location>
</feature>
<evidence type="ECO:0000313" key="8">
    <source>
        <dbReference type="EMBL" id="MBP2327836.1"/>
    </source>
</evidence>
<feature type="chain" id="PRO_5045205947" evidence="6">
    <location>
        <begin position="27"/>
        <end position="1135"/>
    </location>
</feature>
<comment type="caution">
    <text evidence="8">The sequence shown here is derived from an EMBL/GenBank/DDBJ whole genome shotgun (WGS) entry which is preliminary data.</text>
</comment>
<dbReference type="InterPro" id="IPR036852">
    <property type="entry name" value="Peptidase_S8/S53_dom_sf"/>
</dbReference>
<accession>A0ABS4TV85</accession>
<evidence type="ECO:0000256" key="5">
    <source>
        <dbReference type="PROSITE-ProRule" id="PRU01240"/>
    </source>
</evidence>
<protein>
    <submittedName>
        <fullName evidence="8">Subtilisin family serine protease</fullName>
    </submittedName>
</protein>
<organism evidence="8 9">
    <name type="scientific">Kibdelosporangium banguiense</name>
    <dbReference type="NCBI Taxonomy" id="1365924"/>
    <lineage>
        <taxon>Bacteria</taxon>
        <taxon>Bacillati</taxon>
        <taxon>Actinomycetota</taxon>
        <taxon>Actinomycetes</taxon>
        <taxon>Pseudonocardiales</taxon>
        <taxon>Pseudonocardiaceae</taxon>
        <taxon>Kibdelosporangium</taxon>
    </lineage>
</organism>
<evidence type="ECO:0000256" key="4">
    <source>
        <dbReference type="ARBA" id="ARBA00022825"/>
    </source>
</evidence>
<keyword evidence="2 5" id="KW-0645">Protease</keyword>
<evidence type="ECO:0000256" key="2">
    <source>
        <dbReference type="ARBA" id="ARBA00022670"/>
    </source>
</evidence>
<dbReference type="GO" id="GO:0008233">
    <property type="term" value="F:peptidase activity"/>
    <property type="evidence" value="ECO:0007669"/>
    <property type="project" value="UniProtKB-KW"/>
</dbReference>
<proteinExistence type="inferred from homology"/>
<dbReference type="EMBL" id="JAGINW010000001">
    <property type="protein sequence ID" value="MBP2327836.1"/>
    <property type="molecule type" value="Genomic_DNA"/>
</dbReference>
<dbReference type="SUPFAM" id="SSF52743">
    <property type="entry name" value="Subtilisin-like"/>
    <property type="match status" value="1"/>
</dbReference>
<evidence type="ECO:0000256" key="1">
    <source>
        <dbReference type="ARBA" id="ARBA00011073"/>
    </source>
</evidence>
<keyword evidence="3 5" id="KW-0378">Hydrolase</keyword>
<feature type="active site" description="Charge relay system" evidence="5">
    <location>
        <position position="254"/>
    </location>
</feature>
<dbReference type="PROSITE" id="PS51892">
    <property type="entry name" value="SUBTILASE"/>
    <property type="match status" value="1"/>
</dbReference>
<dbReference type="InterPro" id="IPR000209">
    <property type="entry name" value="Peptidase_S8/S53_dom"/>
</dbReference>
<feature type="signal peptide" evidence="6">
    <location>
        <begin position="1"/>
        <end position="26"/>
    </location>
</feature>
<dbReference type="InterPro" id="IPR050131">
    <property type="entry name" value="Peptidase_S8_subtilisin-like"/>
</dbReference>
<sequence>MTAIRRRLVLALTGVLIAGTAIPANAEPADDPPAGNVVTLITGDKVSVTEFGAGRRAVAVTPGKNRSDVTFYKQSQDGGDVTIIPSDVVGLLHDGTLDPRLFNVTGLIRDRFDDAHSASLPLIITHTADRRPVALAQADGATDQRALASIDATAVGQRRDRAVEFWAGIAREPAAALESGIRKVWLDARYEAVDDVGNVQIGVPAAHEAGYTGTGVKVAVLDTGWDYDHPDLQGLVIDERSFGLAKNANDDNGHGTHVAGIIAGSGSASGGRYAGVAPDVDLLIGKVLDDSGSGSASQIIAGMEWAVAAGADIVNMSLGSRFPSDGTDVMSQAVNALSRQSDTLFVVAAGNSGPGATTVAAPAAADAALTVGAVDSASVIAPFSSRGPRLGDGAVKPEITAPGVNVIAPRAKGTPIGDVDPEGPMGPINDNYTALSGTSMAAPSVAGAAALVAQQHPGWDGERLKAALTSTASPQSGQDVFMQGNGLTDLARAVRQPVTAEPASLAMGFFAWPHKDKAPVTKTVTYRNDGTVPVSLRITSTPTTSVPAGLLRLSVTEIAVPPHGTSTVDVTLTPSAGVTTAGGDFGWRLVAASADGLTRLQTTAGTRFETESYDFTFTAIDRNGNTPRAPYQTFVMADPIDRKGASTFARVDTINPKATLRLPKGRYGLTAITTTVTNGVPTENTLESRPRVTLDRHTTLEFDARKGKPVSVGVASEEKVTPTFAEMGGLHTGAGETAEFGAWRPYFSKTAFSAVPTPFWERDSSFRYYYRTTLVPPQDDVTTPIAGPTYSLLEDNRGGVPDRLSYDVPVHSLAKVDAWYGKRAGSLNNAAYLVAGFAPGQVGSTAMTVVRNVPIPSRRVEYYSPGASWAGMMSRSRTPDGTAYYSLGRLISQPRTYPVGRVTTEMWNYAVDGPALAANGQFLTRAGDRITPAFALWGDSNPNHYNYNDRPFTRAKATLYRDGVAVGTVDRPWEDEENFAGPVFWTVPDKQASYRLDVTATRDASWHGPRSQRIEASWTFRSGHTDATTPLPVTVVRFQPPTDGNGVATAGTRFKVPFTVQQQGTKRQGIDKLTVEASYDNGTTWTRVPSTIWGASGKAELTHPAGPGWVSLRVAGTDTAGNTFSQTVIQAYQLA</sequence>
<dbReference type="PANTHER" id="PTHR43806:SF65">
    <property type="entry name" value="SERINE PROTEASE APRX"/>
    <property type="match status" value="1"/>
</dbReference>
<keyword evidence="9" id="KW-1185">Reference proteome</keyword>